<keyword evidence="8" id="KW-0175">Coiled coil</keyword>
<dbReference type="PROSITE" id="PS00463">
    <property type="entry name" value="ZN2_CY6_FUNGAL_1"/>
    <property type="match status" value="1"/>
</dbReference>
<dbReference type="Gene3D" id="4.10.240.10">
    <property type="entry name" value="Zn(2)-C6 fungal-type DNA-binding domain"/>
    <property type="match status" value="1"/>
</dbReference>
<evidence type="ECO:0000256" key="3">
    <source>
        <dbReference type="ARBA" id="ARBA00022833"/>
    </source>
</evidence>
<sequence length="660" mass="74255">MTGSGDERAHKRSRQNVSQACVNCRQRKKKCDGNQPCATCLSYKDECVWGGKDDWRKPLSRSETNALRGRVEELEALVQEYKTRLELVSIQRSVPSVDSSTRSPMCQKLAPPRHRDDVEDVLHDDDGTLRFFGPTSAFHRAKPCHPPSREPFNTRGENEKWSRFLPDVYITRDDHDTAVDRFFRYFSAFGQRVTPHLFYRDMEIALDLPEADIPVAAPNYSPLLHNVILCLGLAYADEGYLRAVTTRRAFHEEANRRLDSEIGNPSLATVQGLALRSSFSSTEGDYSVGWINNGLATRMCYALGLHVDTTPLVERGKLLAEQNTQRCVTYWSCYVQEEMWAIYMGRTPLMSQWHSVPYPTIDEATDSWEWTWPDSCAPPQKMYLSTCFVYTTALMRIATEITTTIYTGRYQKSDLVHDGTVKRFSDELTAWLQSLPAPLQLSGVDTDLVLPHVLLLHLGCSWIAILLFQPFSQVADRQDVDFGKYAMTRCHRAALKVHRLAQLYRAQHRLKFVPPTIAQTIYTAGTSFLLAAAQAADKEHAAAALAHCNEMLAMLREISVTWHAAAQKALILEELVTEYQNSTDAPDPAASLWTVPLARDHPEPSPTTLEHPWSASDATLDDFIQSLFSQNTMPLGSDVDLMALLQDGMGFGMGVAQPQG</sequence>
<protein>
    <recommendedName>
        <fullName evidence="10">Zn(2)-C6 fungal-type domain-containing protein</fullName>
    </recommendedName>
</protein>
<evidence type="ECO:0000256" key="9">
    <source>
        <dbReference type="SAM" id="MobiDB-lite"/>
    </source>
</evidence>
<dbReference type="GO" id="GO:0000981">
    <property type="term" value="F:DNA-binding transcription factor activity, RNA polymerase II-specific"/>
    <property type="evidence" value="ECO:0007669"/>
    <property type="project" value="InterPro"/>
</dbReference>
<evidence type="ECO:0000256" key="8">
    <source>
        <dbReference type="SAM" id="Coils"/>
    </source>
</evidence>
<feature type="region of interest" description="Disordered" evidence="9">
    <location>
        <begin position="98"/>
        <end position="118"/>
    </location>
</feature>
<dbReference type="InterPro" id="IPR007219">
    <property type="entry name" value="XnlR_reg_dom"/>
</dbReference>
<feature type="coiled-coil region" evidence="8">
    <location>
        <begin position="64"/>
        <end position="91"/>
    </location>
</feature>
<evidence type="ECO:0000256" key="6">
    <source>
        <dbReference type="ARBA" id="ARBA00023163"/>
    </source>
</evidence>
<keyword evidence="12" id="KW-1185">Reference proteome</keyword>
<keyword evidence="3" id="KW-0862">Zinc</keyword>
<comment type="subcellular location">
    <subcellularLocation>
        <location evidence="1">Nucleus</location>
    </subcellularLocation>
</comment>
<evidence type="ECO:0000256" key="5">
    <source>
        <dbReference type="ARBA" id="ARBA00023125"/>
    </source>
</evidence>
<reference evidence="11" key="2">
    <citation type="submission" date="2023-06" db="EMBL/GenBank/DDBJ databases">
        <authorList>
            <person name="Kobayashi Y."/>
            <person name="Kayamori A."/>
            <person name="Aoki K."/>
            <person name="Shiwa Y."/>
            <person name="Fujita N."/>
            <person name="Sugita T."/>
            <person name="Iwasaki W."/>
            <person name="Tanaka N."/>
            <person name="Takashima M."/>
        </authorList>
    </citation>
    <scope>NUCLEOTIDE SEQUENCE</scope>
    <source>
        <strain evidence="11">HIS016</strain>
    </source>
</reference>
<reference evidence="11" key="1">
    <citation type="journal article" date="2023" name="BMC Genomics">
        <title>Chromosome-level genome assemblies of Cutaneotrichosporon spp. (Trichosporonales, Basidiomycota) reveal imbalanced evolution between nucleotide sequences and chromosome synteny.</title>
        <authorList>
            <person name="Kobayashi Y."/>
            <person name="Kayamori A."/>
            <person name="Aoki K."/>
            <person name="Shiwa Y."/>
            <person name="Matsutani M."/>
            <person name="Fujita N."/>
            <person name="Sugita T."/>
            <person name="Iwasaki W."/>
            <person name="Tanaka N."/>
            <person name="Takashima M."/>
        </authorList>
    </citation>
    <scope>NUCLEOTIDE SEQUENCE</scope>
    <source>
        <strain evidence="11">HIS016</strain>
    </source>
</reference>
<keyword evidence="7" id="KW-0539">Nucleus</keyword>
<keyword evidence="5" id="KW-0238">DNA-binding</keyword>
<evidence type="ECO:0000259" key="10">
    <source>
        <dbReference type="PROSITE" id="PS50048"/>
    </source>
</evidence>
<dbReference type="SMART" id="SM00906">
    <property type="entry name" value="Fungal_trans"/>
    <property type="match status" value="1"/>
</dbReference>
<dbReference type="InterPro" id="IPR036864">
    <property type="entry name" value="Zn2-C6_fun-type_DNA-bd_sf"/>
</dbReference>
<organism evidence="11 12">
    <name type="scientific">Cutaneotrichosporon spelunceum</name>
    <dbReference type="NCBI Taxonomy" id="1672016"/>
    <lineage>
        <taxon>Eukaryota</taxon>
        <taxon>Fungi</taxon>
        <taxon>Dikarya</taxon>
        <taxon>Basidiomycota</taxon>
        <taxon>Agaricomycotina</taxon>
        <taxon>Tremellomycetes</taxon>
        <taxon>Trichosporonales</taxon>
        <taxon>Trichosporonaceae</taxon>
        <taxon>Cutaneotrichosporon</taxon>
    </lineage>
</organism>
<dbReference type="EMBL" id="BTCM01000004">
    <property type="protein sequence ID" value="GMK57639.1"/>
    <property type="molecule type" value="Genomic_DNA"/>
</dbReference>
<dbReference type="AlphaFoldDB" id="A0AAD3YD84"/>
<dbReference type="GO" id="GO:0006351">
    <property type="term" value="P:DNA-templated transcription"/>
    <property type="evidence" value="ECO:0007669"/>
    <property type="project" value="InterPro"/>
</dbReference>
<dbReference type="Pfam" id="PF04082">
    <property type="entry name" value="Fungal_trans"/>
    <property type="match status" value="1"/>
</dbReference>
<dbReference type="GO" id="GO:0008270">
    <property type="term" value="F:zinc ion binding"/>
    <property type="evidence" value="ECO:0007669"/>
    <property type="project" value="InterPro"/>
</dbReference>
<dbReference type="GO" id="GO:0003677">
    <property type="term" value="F:DNA binding"/>
    <property type="evidence" value="ECO:0007669"/>
    <property type="project" value="UniProtKB-KW"/>
</dbReference>
<feature type="domain" description="Zn(2)-C6 fungal-type" evidence="10">
    <location>
        <begin position="20"/>
        <end position="49"/>
    </location>
</feature>
<comment type="caution">
    <text evidence="11">The sequence shown here is derived from an EMBL/GenBank/DDBJ whole genome shotgun (WGS) entry which is preliminary data.</text>
</comment>
<keyword evidence="2" id="KW-0479">Metal-binding</keyword>
<evidence type="ECO:0000256" key="1">
    <source>
        <dbReference type="ARBA" id="ARBA00004123"/>
    </source>
</evidence>
<name>A0AAD3YD84_9TREE</name>
<keyword evidence="4" id="KW-0805">Transcription regulation</keyword>
<evidence type="ECO:0000313" key="11">
    <source>
        <dbReference type="EMBL" id="GMK57639.1"/>
    </source>
</evidence>
<evidence type="ECO:0000256" key="2">
    <source>
        <dbReference type="ARBA" id="ARBA00022723"/>
    </source>
</evidence>
<dbReference type="CDD" id="cd00067">
    <property type="entry name" value="GAL4"/>
    <property type="match status" value="1"/>
</dbReference>
<gene>
    <name evidence="11" type="ORF">CspeluHIS016_0404730</name>
</gene>
<dbReference type="CDD" id="cd12148">
    <property type="entry name" value="fungal_TF_MHR"/>
    <property type="match status" value="1"/>
</dbReference>
<keyword evidence="6" id="KW-0804">Transcription</keyword>
<dbReference type="PANTHER" id="PTHR31313:SF81">
    <property type="entry name" value="TY1 ENHANCER ACTIVATOR"/>
    <property type="match status" value="1"/>
</dbReference>
<evidence type="ECO:0000256" key="4">
    <source>
        <dbReference type="ARBA" id="ARBA00023015"/>
    </source>
</evidence>
<dbReference type="Proteomes" id="UP001222932">
    <property type="component" value="Unassembled WGS sequence"/>
</dbReference>
<proteinExistence type="predicted"/>
<dbReference type="SUPFAM" id="SSF57701">
    <property type="entry name" value="Zn2/Cys6 DNA-binding domain"/>
    <property type="match status" value="1"/>
</dbReference>
<dbReference type="PROSITE" id="PS50048">
    <property type="entry name" value="ZN2_CY6_FUNGAL_2"/>
    <property type="match status" value="1"/>
</dbReference>
<dbReference type="Pfam" id="PF00172">
    <property type="entry name" value="Zn_clus"/>
    <property type="match status" value="1"/>
</dbReference>
<evidence type="ECO:0000313" key="12">
    <source>
        <dbReference type="Proteomes" id="UP001222932"/>
    </source>
</evidence>
<dbReference type="PANTHER" id="PTHR31313">
    <property type="entry name" value="TY1 ENHANCER ACTIVATOR"/>
    <property type="match status" value="1"/>
</dbReference>
<dbReference type="GO" id="GO:0005634">
    <property type="term" value="C:nucleus"/>
    <property type="evidence" value="ECO:0007669"/>
    <property type="project" value="UniProtKB-SubCell"/>
</dbReference>
<dbReference type="InterPro" id="IPR001138">
    <property type="entry name" value="Zn2Cys6_DnaBD"/>
</dbReference>
<dbReference type="InterPro" id="IPR051615">
    <property type="entry name" value="Transcr_Regulatory_Elem"/>
</dbReference>
<accession>A0AAD3YD84</accession>
<dbReference type="SMART" id="SM00066">
    <property type="entry name" value="GAL4"/>
    <property type="match status" value="1"/>
</dbReference>
<evidence type="ECO:0000256" key="7">
    <source>
        <dbReference type="ARBA" id="ARBA00023242"/>
    </source>
</evidence>